<dbReference type="Pfam" id="PF08353">
    <property type="entry name" value="MurT_C"/>
    <property type="match status" value="1"/>
</dbReference>
<comment type="similarity">
    <text evidence="2">Belongs to the MurCDEF family. MurT subfamily.</text>
</comment>
<evidence type="ECO:0000259" key="3">
    <source>
        <dbReference type="Pfam" id="PF08245"/>
    </source>
</evidence>
<feature type="binding site" evidence="2">
    <location>
        <position position="209"/>
    </location>
    <ligand>
        <name>Zn(2+)</name>
        <dbReference type="ChEBI" id="CHEBI:29105"/>
    </ligand>
</feature>
<comment type="subunit">
    <text evidence="2">Forms a heterodimer with GatD.</text>
</comment>
<evidence type="ECO:0000313" key="5">
    <source>
        <dbReference type="EMBL" id="MCC2127929.1"/>
    </source>
</evidence>
<comment type="pathway">
    <text evidence="1 2">Cell wall biogenesis; peptidoglycan biosynthesis.</text>
</comment>
<gene>
    <name evidence="2" type="primary">murT</name>
    <name evidence="5" type="ORF">LKD37_00070</name>
</gene>
<dbReference type="PANTHER" id="PTHR23135:SF7">
    <property type="entry name" value="LIPID II ISOGLUTAMINYL SYNTHASE (GLUTAMINE-HYDROLYZING) SUBUNIT MURT"/>
    <property type="match status" value="1"/>
</dbReference>
<dbReference type="HAMAP" id="MF_02214">
    <property type="entry name" value="Lipid_II_synth_MurT"/>
    <property type="match status" value="1"/>
</dbReference>
<dbReference type="GO" id="GO:0071555">
    <property type="term" value="P:cell wall organization"/>
    <property type="evidence" value="ECO:0007669"/>
    <property type="project" value="UniProtKB-KW"/>
</dbReference>
<comment type="catalytic activity">
    <reaction evidence="2">
        <text>beta-D-GlcNAc-(1-&gt;4)-Mur2Ac(oyl-L-Ala-gamma-D-Glu-L-Lys-D-Ala-D-Ala)-di-trans,octa-cis-undecaprenyl diphosphate + ATP = beta-D-GlcNAc-(1-&gt;4)-Mur2Ac(oyl-L-Ala-gamma-D-O-P-Glu-L-Lys-D-Ala-D-Ala)-di-trans,octa-cis-undecaprenyl diphosphate + ADP</text>
        <dbReference type="Rhea" id="RHEA:59488"/>
        <dbReference type="ChEBI" id="CHEBI:30616"/>
        <dbReference type="ChEBI" id="CHEBI:60033"/>
        <dbReference type="ChEBI" id="CHEBI:143132"/>
        <dbReference type="ChEBI" id="CHEBI:456216"/>
    </reaction>
</comment>
<dbReference type="InterPro" id="IPR013564">
    <property type="entry name" value="MurT_C"/>
</dbReference>
<keyword evidence="2" id="KW-0479">Metal-binding</keyword>
<keyword evidence="2" id="KW-0547">Nucleotide-binding</keyword>
<dbReference type="GO" id="GO:0005524">
    <property type="term" value="F:ATP binding"/>
    <property type="evidence" value="ECO:0007669"/>
    <property type="project" value="UniProtKB-UniRule"/>
</dbReference>
<keyword evidence="2" id="KW-0067">ATP-binding</keyword>
<evidence type="ECO:0000313" key="6">
    <source>
        <dbReference type="Proteomes" id="UP001199319"/>
    </source>
</evidence>
<accession>A0AAE3A998</accession>
<keyword evidence="2 5" id="KW-0436">Ligase</keyword>
<dbReference type="RefSeq" id="WP_302927484.1">
    <property type="nucleotide sequence ID" value="NZ_JAJEPW010000001.1"/>
</dbReference>
<comment type="caution">
    <text evidence="2">Lacks conserved residue(s) required for the propagation of feature annotation.</text>
</comment>
<dbReference type="GO" id="GO:0008270">
    <property type="term" value="F:zinc ion binding"/>
    <property type="evidence" value="ECO:0007669"/>
    <property type="project" value="UniProtKB-UniRule"/>
</dbReference>
<dbReference type="GO" id="GO:0140282">
    <property type="term" value="F:carbon-nitrogen ligase activity on lipid II"/>
    <property type="evidence" value="ECO:0007669"/>
    <property type="project" value="UniProtKB-UniRule"/>
</dbReference>
<comment type="catalytic activity">
    <reaction evidence="2">
        <text>beta-D-GlcNAc-(1-&gt;4)-Mur2Ac(oyl-L-Ala-gamma-D-Glu-L-Lys-D-Ala-D-Ala)-di-trans,octa-cis-undecaprenyl diphosphate + L-glutamine + ATP + H2O = beta-D-GlcNAc-(1-&gt;4)-Mur2Ac(oyl-L-Ala-D-isoglutaminyl-L-Lys-D-Ala-D-Ala)-di-trans,octa-cis-undecaprenyl diphosphate + L-glutamate + ADP + phosphate + H(+)</text>
        <dbReference type="Rhea" id="RHEA:57928"/>
        <dbReference type="ChEBI" id="CHEBI:15377"/>
        <dbReference type="ChEBI" id="CHEBI:15378"/>
        <dbReference type="ChEBI" id="CHEBI:29985"/>
        <dbReference type="ChEBI" id="CHEBI:30616"/>
        <dbReference type="ChEBI" id="CHEBI:43474"/>
        <dbReference type="ChEBI" id="CHEBI:58359"/>
        <dbReference type="ChEBI" id="CHEBI:60033"/>
        <dbReference type="ChEBI" id="CHEBI:62233"/>
        <dbReference type="ChEBI" id="CHEBI:456216"/>
        <dbReference type="EC" id="6.3.5.13"/>
    </reaction>
</comment>
<reference evidence="5" key="1">
    <citation type="submission" date="2021-10" db="EMBL/GenBank/DDBJ databases">
        <title>Anaerobic single-cell dispensing facilitates the cultivation of human gut bacteria.</title>
        <authorList>
            <person name="Afrizal A."/>
        </authorList>
    </citation>
    <scope>NUCLEOTIDE SEQUENCE</scope>
    <source>
        <strain evidence="5">CLA-AA-H272</strain>
    </source>
</reference>
<feature type="domain" description="Lipid II isoglutaminyl synthase (glutamine-hydrolyzing) subunit MurT C-terminal" evidence="4">
    <location>
        <begin position="328"/>
        <end position="433"/>
    </location>
</feature>
<comment type="catalytic activity">
    <reaction evidence="2">
        <text>beta-D-GlcNAc-(1-&gt;4)-Mur2Ac(oyl-L-Ala-gamma-D-O-P-Glu-L-Lys-D-Ala-D-Ala)-di-trans,octa-cis-undecaprenyl diphosphate + NH4(+) = beta-D-GlcNAc-(1-&gt;4)-Mur2Ac(oyl-L-Ala-D-isoglutaminyl-L-Lys-D-Ala-D-Ala)-di-trans,octa-cis-undecaprenyl diphosphate + phosphate + H(+)</text>
        <dbReference type="Rhea" id="RHEA:57932"/>
        <dbReference type="ChEBI" id="CHEBI:15378"/>
        <dbReference type="ChEBI" id="CHEBI:28938"/>
        <dbReference type="ChEBI" id="CHEBI:43474"/>
        <dbReference type="ChEBI" id="CHEBI:62233"/>
        <dbReference type="ChEBI" id="CHEBI:143132"/>
    </reaction>
</comment>
<proteinExistence type="inferred from homology"/>
<feature type="binding site" evidence="2">
    <location>
        <position position="231"/>
    </location>
    <ligand>
        <name>Zn(2+)</name>
        <dbReference type="ChEBI" id="CHEBI:29105"/>
    </ligand>
</feature>
<dbReference type="InterPro" id="IPR043703">
    <property type="entry name" value="Lipid_II_synth_MurT"/>
</dbReference>
<keyword evidence="2" id="KW-0862">Zinc</keyword>
<keyword evidence="6" id="KW-1185">Reference proteome</keyword>
<dbReference type="InterPro" id="IPR036565">
    <property type="entry name" value="Mur-like_cat_sf"/>
</dbReference>
<comment type="function">
    <text evidence="2">The lipid II isoglutaminyl synthase complex catalyzes the formation of alpha-D-isoglutamine in the cell wall lipid II stem peptide. The MurT subunit catalyzes the ATP-dependent amidation of D-glutamate residue of lipid II, converting it to an isoglutamine residue.</text>
</comment>
<organism evidence="5 6">
    <name type="scientific">Brotocaccenecus cirricatena</name>
    <dbReference type="NCBI Taxonomy" id="3064195"/>
    <lineage>
        <taxon>Bacteria</taxon>
        <taxon>Bacillati</taxon>
        <taxon>Bacillota</taxon>
        <taxon>Clostridia</taxon>
        <taxon>Eubacteriales</taxon>
        <taxon>Oscillospiraceae</taxon>
        <taxon>Brotocaccenecus</taxon>
    </lineage>
</organism>
<evidence type="ECO:0000259" key="4">
    <source>
        <dbReference type="Pfam" id="PF08353"/>
    </source>
</evidence>
<dbReference type="Pfam" id="PF08245">
    <property type="entry name" value="Mur_ligase_M"/>
    <property type="match status" value="1"/>
</dbReference>
<dbReference type="Proteomes" id="UP001199319">
    <property type="component" value="Unassembled WGS sequence"/>
</dbReference>
<dbReference type="Gene3D" id="3.40.1190.10">
    <property type="entry name" value="Mur-like, catalytic domain"/>
    <property type="match status" value="1"/>
</dbReference>
<keyword evidence="2" id="KW-0961">Cell wall biogenesis/degradation</keyword>
<feature type="binding site" evidence="2">
    <location>
        <position position="234"/>
    </location>
    <ligand>
        <name>Zn(2+)</name>
        <dbReference type="ChEBI" id="CHEBI:29105"/>
    </ligand>
</feature>
<dbReference type="AlphaFoldDB" id="A0AAE3A998"/>
<feature type="domain" description="Mur ligase central" evidence="3">
    <location>
        <begin position="55"/>
        <end position="143"/>
    </location>
</feature>
<dbReference type="GO" id="GO:0016881">
    <property type="term" value="F:acid-amino acid ligase activity"/>
    <property type="evidence" value="ECO:0007669"/>
    <property type="project" value="InterPro"/>
</dbReference>
<evidence type="ECO:0000256" key="1">
    <source>
        <dbReference type="ARBA" id="ARBA00004752"/>
    </source>
</evidence>
<keyword evidence="2" id="KW-0573">Peptidoglycan synthesis</keyword>
<comment type="caution">
    <text evidence="5">The sequence shown here is derived from an EMBL/GenBank/DDBJ whole genome shotgun (WGS) entry which is preliminary data.</text>
</comment>
<evidence type="ECO:0000256" key="2">
    <source>
        <dbReference type="HAMAP-Rule" id="MF_02214"/>
    </source>
</evidence>
<name>A0AAE3A998_9FIRM</name>
<dbReference type="EMBL" id="JAJEPW010000001">
    <property type="protein sequence ID" value="MCC2127929.1"/>
    <property type="molecule type" value="Genomic_DNA"/>
</dbReference>
<feature type="binding site" evidence="2">
    <location>
        <position position="212"/>
    </location>
    <ligand>
        <name>Zn(2+)</name>
        <dbReference type="ChEBI" id="CHEBI:29105"/>
    </ligand>
</feature>
<sequence>MGKLRFLFALWMAKLSVPALKITRHNGTDFPGTLALKLCPDFLKYVGRPKTIIAVTGTNGKTTVSNLLADTLEKAGHRVLINRAGSNVASGIATALLKGCDLAGRVKDYDMAVLEVDERSSVRVYPYITPDYIAVTNLFRDSIMRNAHADFIAGIISRSVPAASKLVLNADDLISCGLAPENSRVYFGIDRLPSDTVECVNHINDVRICPKCAGKLRYEYRRYHHIGRAVCQDCGFHSPDSDYLATNVDIPGGTMTIREGGKEYPYTLICDSVFNVYNMVTVIAVLRQLGYAHDEIARVLSQSAITESRHNVEQAGNVTLVREMAKDKNALACSRVFQYIASRPGKKEVMLLMNSLTDVPHWSENVCWFYDTDFEYLADESIVRVVCTGLRCEDYKLRCLMAGVPEDRLACAKDEHDAAAMMAYEPGDELYVLYGTDTLELAYQVYDQMKDIARSRAAEQEVQA</sequence>
<dbReference type="EC" id="6.3.5.13" evidence="2"/>
<dbReference type="SUPFAM" id="SSF53623">
    <property type="entry name" value="MurD-like peptide ligases, catalytic domain"/>
    <property type="match status" value="1"/>
</dbReference>
<dbReference type="GO" id="GO:0009252">
    <property type="term" value="P:peptidoglycan biosynthetic process"/>
    <property type="evidence" value="ECO:0007669"/>
    <property type="project" value="UniProtKB-UniRule"/>
</dbReference>
<dbReference type="PANTHER" id="PTHR23135">
    <property type="entry name" value="MUR LIGASE FAMILY MEMBER"/>
    <property type="match status" value="1"/>
</dbReference>
<dbReference type="GO" id="GO:0008360">
    <property type="term" value="P:regulation of cell shape"/>
    <property type="evidence" value="ECO:0007669"/>
    <property type="project" value="UniProtKB-KW"/>
</dbReference>
<keyword evidence="2" id="KW-0133">Cell shape</keyword>
<protein>
    <recommendedName>
        <fullName evidence="2">Lipid II isoglutaminyl synthase (glutamine-hydrolyzing) subunit MurT</fullName>
        <ecNumber evidence="2">6.3.5.13</ecNumber>
    </recommendedName>
</protein>
<dbReference type="InterPro" id="IPR013221">
    <property type="entry name" value="Mur_ligase_cen"/>
</dbReference>